<evidence type="ECO:0000313" key="5">
    <source>
        <dbReference type="Proteomes" id="UP000239757"/>
    </source>
</evidence>
<dbReference type="Gene3D" id="3.90.226.10">
    <property type="entry name" value="2-enoyl-CoA Hydratase, Chain A, domain 1"/>
    <property type="match status" value="1"/>
</dbReference>
<name>A0A2P5YHS1_GOSBA</name>
<keyword evidence="1" id="KW-0413">Isomerase</keyword>
<evidence type="ECO:0000256" key="3">
    <source>
        <dbReference type="ARBA" id="ARBA00023268"/>
    </source>
</evidence>
<evidence type="ECO:0000256" key="1">
    <source>
        <dbReference type="ARBA" id="ARBA00023235"/>
    </source>
</evidence>
<sequence length="89" mass="9459">METSVAGNASLESCCLDYHCCCDKRLIDGLKEKFAEATRQNDVKAIVLTGGRFSGGFDINVFTKVHGTGDVSIMPDVSVDLVTNAVEGS</sequence>
<dbReference type="GO" id="GO:0006635">
    <property type="term" value="P:fatty acid beta-oxidation"/>
    <property type="evidence" value="ECO:0007669"/>
    <property type="project" value="TreeGrafter"/>
</dbReference>
<dbReference type="Proteomes" id="UP000239757">
    <property type="component" value="Unassembled WGS sequence"/>
</dbReference>
<dbReference type="GO" id="GO:0016853">
    <property type="term" value="F:isomerase activity"/>
    <property type="evidence" value="ECO:0007669"/>
    <property type="project" value="UniProtKB-KW"/>
</dbReference>
<dbReference type="SUPFAM" id="SSF52096">
    <property type="entry name" value="ClpP/crotonase"/>
    <property type="match status" value="1"/>
</dbReference>
<dbReference type="PANTHER" id="PTHR23309">
    <property type="entry name" value="3-HYDROXYACYL-COA DEHYROGENASE"/>
    <property type="match status" value="1"/>
</dbReference>
<accession>A0A2P5YHS1</accession>
<dbReference type="GO" id="GO:0016829">
    <property type="term" value="F:lyase activity"/>
    <property type="evidence" value="ECO:0007669"/>
    <property type="project" value="UniProtKB-KW"/>
</dbReference>
<dbReference type="AlphaFoldDB" id="A0A2P5YHS1"/>
<keyword evidence="2" id="KW-0456">Lyase</keyword>
<organism evidence="4 5">
    <name type="scientific">Gossypium barbadense</name>
    <name type="common">Sea Island cotton</name>
    <name type="synonym">Hibiscus barbadensis</name>
    <dbReference type="NCBI Taxonomy" id="3634"/>
    <lineage>
        <taxon>Eukaryota</taxon>
        <taxon>Viridiplantae</taxon>
        <taxon>Streptophyta</taxon>
        <taxon>Embryophyta</taxon>
        <taxon>Tracheophyta</taxon>
        <taxon>Spermatophyta</taxon>
        <taxon>Magnoliopsida</taxon>
        <taxon>eudicotyledons</taxon>
        <taxon>Gunneridae</taxon>
        <taxon>Pentapetalae</taxon>
        <taxon>rosids</taxon>
        <taxon>malvids</taxon>
        <taxon>Malvales</taxon>
        <taxon>Malvaceae</taxon>
        <taxon>Malvoideae</taxon>
        <taxon>Gossypium</taxon>
    </lineage>
</organism>
<dbReference type="OrthoDB" id="970827at2759"/>
<protein>
    <submittedName>
        <fullName evidence="4">Uncharacterized protein</fullName>
    </submittedName>
</protein>
<evidence type="ECO:0000256" key="2">
    <source>
        <dbReference type="ARBA" id="ARBA00023239"/>
    </source>
</evidence>
<keyword evidence="3" id="KW-0511">Multifunctional enzyme</keyword>
<dbReference type="EMBL" id="KZ663189">
    <property type="protein sequence ID" value="PPS15147.1"/>
    <property type="molecule type" value="Genomic_DNA"/>
</dbReference>
<dbReference type="PANTHER" id="PTHR23309:SF49">
    <property type="entry name" value="PEROXISOMAL BIFUNCTIONAL ENZYME"/>
    <property type="match status" value="1"/>
</dbReference>
<evidence type="ECO:0000313" key="4">
    <source>
        <dbReference type="EMBL" id="PPS15147.1"/>
    </source>
</evidence>
<dbReference type="GO" id="GO:0003857">
    <property type="term" value="F:(3S)-3-hydroxyacyl-CoA dehydrogenase (NAD+) activity"/>
    <property type="evidence" value="ECO:0007669"/>
    <property type="project" value="TreeGrafter"/>
</dbReference>
<dbReference type="GO" id="GO:0005777">
    <property type="term" value="C:peroxisome"/>
    <property type="evidence" value="ECO:0007669"/>
    <property type="project" value="TreeGrafter"/>
</dbReference>
<proteinExistence type="predicted"/>
<dbReference type="InterPro" id="IPR029045">
    <property type="entry name" value="ClpP/crotonase-like_dom_sf"/>
</dbReference>
<gene>
    <name evidence="4" type="ORF">GOBAR_AA05432</name>
</gene>
<reference evidence="4 5" key="1">
    <citation type="submission" date="2015-01" db="EMBL/GenBank/DDBJ databases">
        <title>Genome of allotetraploid Gossypium barbadense reveals genomic plasticity and fiber elongation in cotton evolution.</title>
        <authorList>
            <person name="Chen X."/>
            <person name="Liu X."/>
            <person name="Zhao B."/>
            <person name="Zheng H."/>
            <person name="Hu Y."/>
            <person name="Lu G."/>
            <person name="Yang C."/>
            <person name="Chen J."/>
            <person name="Shan C."/>
            <person name="Zhang L."/>
            <person name="Zhou Y."/>
            <person name="Wang L."/>
            <person name="Guo W."/>
            <person name="Bai Y."/>
            <person name="Ruan J."/>
            <person name="Shangguan X."/>
            <person name="Mao Y."/>
            <person name="Jiang J."/>
            <person name="Zhu Y."/>
            <person name="Lei J."/>
            <person name="Kang H."/>
            <person name="Chen S."/>
            <person name="He X."/>
            <person name="Wang R."/>
            <person name="Wang Y."/>
            <person name="Chen J."/>
            <person name="Wang L."/>
            <person name="Yu S."/>
            <person name="Wang B."/>
            <person name="Wei J."/>
            <person name="Song S."/>
            <person name="Lu X."/>
            <person name="Gao Z."/>
            <person name="Gu W."/>
            <person name="Deng X."/>
            <person name="Ma D."/>
            <person name="Wang S."/>
            <person name="Liang W."/>
            <person name="Fang L."/>
            <person name="Cai C."/>
            <person name="Zhu X."/>
            <person name="Zhou B."/>
            <person name="Zhang Y."/>
            <person name="Chen Z."/>
            <person name="Xu S."/>
            <person name="Zhu R."/>
            <person name="Wang S."/>
            <person name="Zhang T."/>
            <person name="Zhao G."/>
        </authorList>
    </citation>
    <scope>NUCLEOTIDE SEQUENCE [LARGE SCALE GENOMIC DNA]</scope>
    <source>
        <strain evidence="5">cv. Xinhai21</strain>
        <tissue evidence="4">Leaf</tissue>
    </source>
</reference>